<dbReference type="InterPro" id="IPR025422">
    <property type="entry name" value="TGA_domain"/>
</dbReference>
<evidence type="ECO:0000256" key="3">
    <source>
        <dbReference type="ARBA" id="ARBA00023015"/>
    </source>
</evidence>
<dbReference type="PANTHER" id="PTHR45693">
    <property type="entry name" value="TRANSCRIPTION FACTOR TGA9"/>
    <property type="match status" value="1"/>
</dbReference>
<evidence type="ECO:0000256" key="6">
    <source>
        <dbReference type="ARBA" id="ARBA00023242"/>
    </source>
</evidence>
<evidence type="ECO:0000256" key="4">
    <source>
        <dbReference type="ARBA" id="ARBA00023125"/>
    </source>
</evidence>
<reference evidence="10 11" key="1">
    <citation type="submission" date="2024-06" db="EMBL/GenBank/DDBJ databases">
        <authorList>
            <person name="Kraege A."/>
            <person name="Thomma B."/>
        </authorList>
    </citation>
    <scope>NUCLEOTIDE SEQUENCE [LARGE SCALE GENOMIC DNA]</scope>
</reference>
<keyword evidence="5" id="KW-0804">Transcription</keyword>
<evidence type="ECO:0000259" key="9">
    <source>
        <dbReference type="PROSITE" id="PS51806"/>
    </source>
</evidence>
<protein>
    <submittedName>
        <fullName evidence="10">G60 protein</fullName>
    </submittedName>
</protein>
<dbReference type="PROSITE" id="PS00036">
    <property type="entry name" value="BZIP_BASIC"/>
    <property type="match status" value="1"/>
</dbReference>
<proteinExistence type="inferred from homology"/>
<dbReference type="PROSITE" id="PS50217">
    <property type="entry name" value="BZIP"/>
    <property type="match status" value="1"/>
</dbReference>
<dbReference type="PROSITE" id="PS51806">
    <property type="entry name" value="DOG1"/>
    <property type="match status" value="1"/>
</dbReference>
<comment type="caution">
    <text evidence="10">The sequence shown here is derived from an EMBL/GenBank/DDBJ whole genome shotgun (WGS) entry which is preliminary data.</text>
</comment>
<evidence type="ECO:0000256" key="2">
    <source>
        <dbReference type="ARBA" id="ARBA00007163"/>
    </source>
</evidence>
<dbReference type="PANTHER" id="PTHR45693:SF1">
    <property type="entry name" value="TRANSCRIPTION FACTOR PERIANTHIA"/>
    <property type="match status" value="1"/>
</dbReference>
<keyword evidence="11" id="KW-1185">Reference proteome</keyword>
<keyword evidence="3" id="KW-0805">Transcription regulation</keyword>
<dbReference type="InterPro" id="IPR004827">
    <property type="entry name" value="bZIP"/>
</dbReference>
<comment type="subcellular location">
    <subcellularLocation>
        <location evidence="1">Nucleus</location>
    </subcellularLocation>
</comment>
<dbReference type="Proteomes" id="UP001497392">
    <property type="component" value="Unassembled WGS sequence"/>
</dbReference>
<evidence type="ECO:0000259" key="8">
    <source>
        <dbReference type="PROSITE" id="PS50217"/>
    </source>
</evidence>
<feature type="region of interest" description="Disordered" evidence="7">
    <location>
        <begin position="1"/>
        <end position="95"/>
    </location>
</feature>
<feature type="domain" description="BZIP" evidence="8">
    <location>
        <begin position="308"/>
        <end position="343"/>
    </location>
</feature>
<feature type="domain" description="DOG1" evidence="9">
    <location>
        <begin position="431"/>
        <end position="647"/>
    </location>
</feature>
<evidence type="ECO:0000256" key="1">
    <source>
        <dbReference type="ARBA" id="ARBA00004123"/>
    </source>
</evidence>
<dbReference type="Pfam" id="PF14144">
    <property type="entry name" value="DOG1"/>
    <property type="match status" value="1"/>
</dbReference>
<keyword evidence="4" id="KW-0238">DNA-binding</keyword>
<evidence type="ECO:0000313" key="11">
    <source>
        <dbReference type="Proteomes" id="UP001497392"/>
    </source>
</evidence>
<comment type="similarity">
    <text evidence="2">Belongs to the bZIP family.</text>
</comment>
<feature type="compositionally biased region" description="Low complexity" evidence="7">
    <location>
        <begin position="52"/>
        <end position="74"/>
    </location>
</feature>
<keyword evidence="6" id="KW-0539">Nucleus</keyword>
<organism evidence="10 11">
    <name type="scientific">Coccomyxa viridis</name>
    <dbReference type="NCBI Taxonomy" id="1274662"/>
    <lineage>
        <taxon>Eukaryota</taxon>
        <taxon>Viridiplantae</taxon>
        <taxon>Chlorophyta</taxon>
        <taxon>core chlorophytes</taxon>
        <taxon>Trebouxiophyceae</taxon>
        <taxon>Trebouxiophyceae incertae sedis</taxon>
        <taxon>Coccomyxaceae</taxon>
        <taxon>Coccomyxa</taxon>
    </lineage>
</organism>
<name>A0ABP1FEU0_9CHLO</name>
<dbReference type="Pfam" id="PF00170">
    <property type="entry name" value="bZIP_1"/>
    <property type="match status" value="1"/>
</dbReference>
<sequence length="655" mass="69624">MDISAGGFRPYDPSKGQTARAAPAAAADLKRDPSTHAEATMTATRVKEQGRSTPSPSITPSTVPTTSTPAATASMETKNTAMPPASGTEASAWTGHNAGNERAEWAGDMTADAEPQHLGQRLESIGQRPSVPSQRLESLAGNLTSMMSSSNGAPLDALRALSSINSSGIVPAFGQLAQRGAMGGYPAAMLQQPGMQQYLTHLPWMLRMQGAQGNMASMFAGAQMGGDGAAADGNLSGQGLPLSEADGMPSLSGMSPSDAAAFLQGNKKRKTGDGRSLSSGENHMKYSDDEGDGVGMHDDLDDLDGGDVNKVKRRLAQNREAARKSRQRRKAYVQNLEEEVRALRAGKSAGPAGQALGSGNSSSLGTGSYGAAAHSLGLSGDANGLLNAIINRLPPGSLSGPDNTRLSSPSLRSVARGSMGLNPADPLLRQNEEVLQAFDKWRSEHTTTVLTVRQAVNDSSASDAALRPLVEEARGQLWTLFAMKKAVICSESVLIIMNMEHLLPAERLFAWLGGLRASDVCGGLLAKLAEHGMANGQRMKLEALRESLLQQENTLSRGYNELLQSLGQRAAAQTIHPGHDKRAWDSPDTLGKLDAMRMTLLQADSVWEQFLEQTERILTMRQYAIAVIGLMETSLQLQSLHQPWLALLRRPVNHE</sequence>
<evidence type="ECO:0000313" key="10">
    <source>
        <dbReference type="EMBL" id="CAL5218388.1"/>
    </source>
</evidence>
<evidence type="ECO:0000256" key="5">
    <source>
        <dbReference type="ARBA" id="ARBA00023163"/>
    </source>
</evidence>
<dbReference type="EMBL" id="CAXHTA020000001">
    <property type="protein sequence ID" value="CAL5218388.1"/>
    <property type="molecule type" value="Genomic_DNA"/>
</dbReference>
<evidence type="ECO:0000256" key="7">
    <source>
        <dbReference type="SAM" id="MobiDB-lite"/>
    </source>
</evidence>
<dbReference type="SUPFAM" id="SSF57959">
    <property type="entry name" value="Leucine zipper domain"/>
    <property type="match status" value="1"/>
</dbReference>
<accession>A0ABP1FEU0</accession>
<dbReference type="SMART" id="SM00338">
    <property type="entry name" value="BRLZ"/>
    <property type="match status" value="1"/>
</dbReference>
<dbReference type="Gene3D" id="1.20.5.170">
    <property type="match status" value="1"/>
</dbReference>
<gene>
    <name evidence="10" type="primary">g60</name>
    <name evidence="10" type="ORF">VP750_LOCUS47</name>
</gene>
<feature type="region of interest" description="Disordered" evidence="7">
    <location>
        <begin position="230"/>
        <end position="308"/>
    </location>
</feature>
<dbReference type="InterPro" id="IPR046347">
    <property type="entry name" value="bZIP_sf"/>
</dbReference>